<dbReference type="InterPro" id="IPR000362">
    <property type="entry name" value="Fumarate_lyase_fam"/>
</dbReference>
<dbReference type="SUPFAM" id="SSF48557">
    <property type="entry name" value="L-aspartase-like"/>
    <property type="match status" value="1"/>
</dbReference>
<gene>
    <name evidence="3" type="ORF">UFOPK1808_00129</name>
    <name evidence="4" type="ORF">UFOPK1889_00017</name>
</gene>
<dbReference type="CDD" id="cd01359">
    <property type="entry name" value="Argininosuccinate_lyase"/>
    <property type="match status" value="1"/>
</dbReference>
<dbReference type="PANTHER" id="PTHR43814:SF1">
    <property type="entry name" value="ARGININOSUCCINATE LYASE"/>
    <property type="match status" value="1"/>
</dbReference>
<dbReference type="GO" id="GO:0004056">
    <property type="term" value="F:argininosuccinate lyase activity"/>
    <property type="evidence" value="ECO:0007669"/>
    <property type="project" value="InterPro"/>
</dbReference>
<protein>
    <submittedName>
        <fullName evidence="3">Unannotated protein</fullName>
    </submittedName>
</protein>
<dbReference type="PRINTS" id="PR00145">
    <property type="entry name" value="ARGSUCLYASE"/>
</dbReference>
<dbReference type="InterPro" id="IPR024083">
    <property type="entry name" value="Fumarase/histidase_N"/>
</dbReference>
<dbReference type="FunFam" id="1.10.275.10:FF:000002">
    <property type="entry name" value="Argininosuccinate lyase"/>
    <property type="match status" value="1"/>
</dbReference>
<dbReference type="InterPro" id="IPR022761">
    <property type="entry name" value="Fumarate_lyase_N"/>
</dbReference>
<dbReference type="InterPro" id="IPR008948">
    <property type="entry name" value="L-Aspartase-like"/>
</dbReference>
<dbReference type="Pfam" id="PF14698">
    <property type="entry name" value="ASL_C2"/>
    <property type="match status" value="1"/>
</dbReference>
<evidence type="ECO:0000313" key="3">
    <source>
        <dbReference type="EMBL" id="CAB4590567.1"/>
    </source>
</evidence>
<dbReference type="Gene3D" id="1.10.275.10">
    <property type="entry name" value="Fumarase/aspartase (N-terminal domain)"/>
    <property type="match status" value="1"/>
</dbReference>
<organism evidence="3">
    <name type="scientific">freshwater metagenome</name>
    <dbReference type="NCBI Taxonomy" id="449393"/>
    <lineage>
        <taxon>unclassified sequences</taxon>
        <taxon>metagenomes</taxon>
        <taxon>ecological metagenomes</taxon>
    </lineage>
</organism>
<dbReference type="EMBL" id="CAEZUL010000006">
    <property type="protein sequence ID" value="CAB4590567.1"/>
    <property type="molecule type" value="Genomic_DNA"/>
</dbReference>
<dbReference type="AlphaFoldDB" id="A0A6J6FP82"/>
<evidence type="ECO:0000259" key="1">
    <source>
        <dbReference type="Pfam" id="PF00206"/>
    </source>
</evidence>
<dbReference type="Pfam" id="PF00206">
    <property type="entry name" value="Lyase_1"/>
    <property type="match status" value="1"/>
</dbReference>
<dbReference type="Gene3D" id="1.20.200.10">
    <property type="entry name" value="Fumarase/aspartase (Central domain)"/>
    <property type="match status" value="1"/>
</dbReference>
<dbReference type="HAMAP" id="MF_00006">
    <property type="entry name" value="Arg_succ_lyase"/>
    <property type="match status" value="1"/>
</dbReference>
<dbReference type="GO" id="GO:0042450">
    <property type="term" value="P:L-arginine biosynthetic process via ornithine"/>
    <property type="evidence" value="ECO:0007669"/>
    <property type="project" value="InterPro"/>
</dbReference>
<feature type="domain" description="Argininosuccinate lyase C-terminal" evidence="2">
    <location>
        <begin position="377"/>
        <end position="417"/>
    </location>
</feature>
<dbReference type="GO" id="GO:0005829">
    <property type="term" value="C:cytosol"/>
    <property type="evidence" value="ECO:0007669"/>
    <property type="project" value="TreeGrafter"/>
</dbReference>
<dbReference type="NCBIfam" id="TIGR00838">
    <property type="entry name" value="argH"/>
    <property type="match status" value="1"/>
</dbReference>
<accession>A0A6J6FP82</accession>
<sequence length="471" mass="50329">MSKNEVSEGAALWHGRFDAAPADELMAYTESLSFDKRLWADDILGSKAHVSMLVSVGILTEADGAVILSALDAVAQEFASGKFVYEPSDEDIHTAIERRVTQIAGEPGGRIHTGRSRNDQVATAVRLWCKREVAVVASHVLALVNTLEERALEADAATPPTRLPGYTHVQHAQPVLLSHHLRAHSWALLRDVDRFADTLQRLDVSPLGAGALAGSSLPLNPQTSATSMGFASTFANSLDAVSDRDFIAEILFDIALLGVHLSRIGEEWVLWTSAEFGFAVLDDAYATGSSMLPQKKNADIAELARGKAGRLIGNLTGLLVMLKGLPLAYNRDLQEDKEPLFDSVDQVRRALIALNGMIATATFNTKNMIAGADAQALVATDLAEWLVQRGTPFRDAHAVVGKVVRDSIATGTPMVTLVEAHPAFGPDAASLFDAGVAVDRRQTPGAAGPLAAAEQRARLVEAIRSAEARLA</sequence>
<dbReference type="FunFam" id="1.20.200.10:FF:000015">
    <property type="entry name" value="argininosuccinate lyase isoform X2"/>
    <property type="match status" value="1"/>
</dbReference>
<evidence type="ECO:0000259" key="2">
    <source>
        <dbReference type="Pfam" id="PF14698"/>
    </source>
</evidence>
<name>A0A6J6FP82_9ZZZZ</name>
<dbReference type="Gene3D" id="1.10.40.30">
    <property type="entry name" value="Fumarase/aspartase (C-terminal domain)"/>
    <property type="match status" value="1"/>
</dbReference>
<dbReference type="InterPro" id="IPR009049">
    <property type="entry name" value="Argininosuccinate_lyase"/>
</dbReference>
<dbReference type="EMBL" id="CAEZUZ010000001">
    <property type="protein sequence ID" value="CAB4606440.1"/>
    <property type="molecule type" value="Genomic_DNA"/>
</dbReference>
<dbReference type="PRINTS" id="PR00149">
    <property type="entry name" value="FUMRATELYASE"/>
</dbReference>
<proteinExistence type="inferred from homology"/>
<evidence type="ECO:0000313" key="4">
    <source>
        <dbReference type="EMBL" id="CAB4606440.1"/>
    </source>
</evidence>
<dbReference type="InterPro" id="IPR029419">
    <property type="entry name" value="Arg_succ_lyase_C"/>
</dbReference>
<feature type="domain" description="Fumarate lyase N-terminal" evidence="1">
    <location>
        <begin position="21"/>
        <end position="313"/>
    </location>
</feature>
<dbReference type="PANTHER" id="PTHR43814">
    <property type="entry name" value="ARGININOSUCCINATE LYASE"/>
    <property type="match status" value="1"/>
</dbReference>
<reference evidence="3" key="1">
    <citation type="submission" date="2020-05" db="EMBL/GenBank/DDBJ databases">
        <authorList>
            <person name="Chiriac C."/>
            <person name="Salcher M."/>
            <person name="Ghai R."/>
            <person name="Kavagutti S V."/>
        </authorList>
    </citation>
    <scope>NUCLEOTIDE SEQUENCE</scope>
</reference>